<evidence type="ECO:0000259" key="10">
    <source>
        <dbReference type="PROSITE" id="PS50880"/>
    </source>
</evidence>
<proteinExistence type="inferred from homology"/>
<dbReference type="InterPro" id="IPR003602">
    <property type="entry name" value="Topo_IA_DNA-bd_dom"/>
</dbReference>
<dbReference type="EC" id="5.6.2.1" evidence="8"/>
<dbReference type="PANTHER" id="PTHR42785">
    <property type="entry name" value="DNA TOPOISOMERASE, TYPE IA, CORE"/>
    <property type="match status" value="1"/>
</dbReference>
<dbReference type="Pfam" id="PF13368">
    <property type="entry name" value="Toprim_C_rpt"/>
    <property type="match status" value="3"/>
</dbReference>
<organism evidence="12 13">
    <name type="scientific">Candidatus Odoribacter faecigallinarum</name>
    <dbReference type="NCBI Taxonomy" id="2838706"/>
    <lineage>
        <taxon>Bacteria</taxon>
        <taxon>Pseudomonadati</taxon>
        <taxon>Bacteroidota</taxon>
        <taxon>Bacteroidia</taxon>
        <taxon>Bacteroidales</taxon>
        <taxon>Odoribacteraceae</taxon>
        <taxon>Odoribacter</taxon>
    </lineage>
</organism>
<evidence type="ECO:0000313" key="12">
    <source>
        <dbReference type="EMBL" id="HIX03659.1"/>
    </source>
</evidence>
<comment type="function">
    <text evidence="8">Releases the supercoiling and torsional tension of DNA, which is introduced during the DNA replication and transcription, by transiently cleaving and rejoining one strand of the DNA duplex. Introduces a single-strand break via transesterification at a target site in duplex DNA. The scissile phosphodiester is attacked by the catalytic tyrosine of the enzyme, resulting in the formation of a DNA-(5'-phosphotyrosyl)-enzyme intermediate and the expulsion of a 3'-OH DNA strand. The free DNA strand then undergoes passage around the unbroken strand, thus removing DNA supercoils. Finally, in the religation step, the DNA 3'-OH attacks the covalent intermediate to expel the active-site tyrosine and restore the DNA phosphodiester backbone.</text>
</comment>
<feature type="site" description="Interaction with DNA" evidence="8">
    <location>
        <position position="143"/>
    </location>
</feature>
<feature type="region of interest" description="Interaction with DNA" evidence="8">
    <location>
        <begin position="163"/>
        <end position="168"/>
    </location>
</feature>
<evidence type="ECO:0000256" key="2">
    <source>
        <dbReference type="ARBA" id="ARBA00009446"/>
    </source>
</evidence>
<dbReference type="CDD" id="cd00186">
    <property type="entry name" value="TOP1Ac"/>
    <property type="match status" value="1"/>
</dbReference>
<evidence type="ECO:0000256" key="3">
    <source>
        <dbReference type="ARBA" id="ARBA00022723"/>
    </source>
</evidence>
<reference evidence="12" key="1">
    <citation type="journal article" date="2021" name="PeerJ">
        <title>Extensive microbial diversity within the chicken gut microbiome revealed by metagenomics and culture.</title>
        <authorList>
            <person name="Gilroy R."/>
            <person name="Ravi A."/>
            <person name="Getino M."/>
            <person name="Pursley I."/>
            <person name="Horton D.L."/>
            <person name="Alikhan N.F."/>
            <person name="Baker D."/>
            <person name="Gharbi K."/>
            <person name="Hall N."/>
            <person name="Watson M."/>
            <person name="Adriaenssens E.M."/>
            <person name="Foster-Nyarko E."/>
            <person name="Jarju S."/>
            <person name="Secka A."/>
            <person name="Antonio M."/>
            <person name="Oren A."/>
            <person name="Chaudhuri R.R."/>
            <person name="La Ragione R."/>
            <person name="Hildebrand F."/>
            <person name="Pallen M.J."/>
        </authorList>
    </citation>
    <scope>NUCLEOTIDE SEQUENCE</scope>
    <source>
        <strain evidence="12">23274</strain>
    </source>
</reference>
<dbReference type="EMBL" id="DXFT01000115">
    <property type="protein sequence ID" value="HIX03659.1"/>
    <property type="molecule type" value="Genomic_DNA"/>
</dbReference>
<dbReference type="InterPro" id="IPR023406">
    <property type="entry name" value="Topo_IA_AS"/>
</dbReference>
<dbReference type="GO" id="GO:0006265">
    <property type="term" value="P:DNA topological change"/>
    <property type="evidence" value="ECO:0007669"/>
    <property type="project" value="UniProtKB-UniRule"/>
</dbReference>
<dbReference type="SMART" id="SM00493">
    <property type="entry name" value="TOPRIM"/>
    <property type="match status" value="1"/>
</dbReference>
<keyword evidence="6 8" id="KW-0238">DNA-binding</keyword>
<dbReference type="InterPro" id="IPR013497">
    <property type="entry name" value="Topo_IA_cen"/>
</dbReference>
<feature type="site" description="Interaction with DNA" evidence="8">
    <location>
        <position position="139"/>
    </location>
</feature>
<evidence type="ECO:0000256" key="5">
    <source>
        <dbReference type="ARBA" id="ARBA00023029"/>
    </source>
</evidence>
<feature type="compositionally biased region" description="Low complexity" evidence="9">
    <location>
        <begin position="764"/>
        <end position="784"/>
    </location>
</feature>
<keyword evidence="3" id="KW-0479">Metal-binding</keyword>
<dbReference type="Pfam" id="PF01131">
    <property type="entry name" value="Topoisom_bac"/>
    <property type="match status" value="2"/>
</dbReference>
<evidence type="ECO:0000313" key="13">
    <source>
        <dbReference type="Proteomes" id="UP000824202"/>
    </source>
</evidence>
<comment type="similarity">
    <text evidence="2 8">Belongs to the type IA topoisomerase family.</text>
</comment>
<comment type="caution">
    <text evidence="8">Lacks conserved residue(s) required for the propagation of feature annotation.</text>
</comment>
<feature type="domain" description="Topo IA-type catalytic" evidence="11">
    <location>
        <begin position="129"/>
        <end position="573"/>
    </location>
</feature>
<evidence type="ECO:0000256" key="9">
    <source>
        <dbReference type="SAM" id="MobiDB-lite"/>
    </source>
</evidence>
<evidence type="ECO:0000256" key="4">
    <source>
        <dbReference type="ARBA" id="ARBA00022842"/>
    </source>
</evidence>
<dbReference type="GO" id="GO:0003677">
    <property type="term" value="F:DNA binding"/>
    <property type="evidence" value="ECO:0007669"/>
    <property type="project" value="UniProtKB-KW"/>
</dbReference>
<dbReference type="InterPro" id="IPR025589">
    <property type="entry name" value="Toprim_C_rpt"/>
</dbReference>
<dbReference type="InterPro" id="IPR013825">
    <property type="entry name" value="Topo_IA_cen_sub2"/>
</dbReference>
<protein>
    <recommendedName>
        <fullName evidence="8">DNA topoisomerase 1</fullName>
        <ecNumber evidence="8">5.6.2.1</ecNumber>
    </recommendedName>
    <alternativeName>
        <fullName evidence="8">DNA topoisomerase I</fullName>
    </alternativeName>
</protein>
<dbReference type="InterPro" id="IPR003601">
    <property type="entry name" value="Topo_IA_2"/>
</dbReference>
<dbReference type="InterPro" id="IPR023405">
    <property type="entry name" value="Topo_IA_core_domain"/>
</dbReference>
<feature type="site" description="Interaction with DNA" evidence="8">
    <location>
        <position position="140"/>
    </location>
</feature>
<dbReference type="InterPro" id="IPR005733">
    <property type="entry name" value="TopoI_bac-type"/>
</dbReference>
<dbReference type="InterPro" id="IPR013824">
    <property type="entry name" value="Topo_IA_cen_sub1"/>
</dbReference>
<keyword evidence="5 8" id="KW-0799">Topoisomerase</keyword>
<feature type="site" description="Interaction with DNA" evidence="8">
    <location>
        <position position="474"/>
    </location>
</feature>
<dbReference type="PROSITE" id="PS52039">
    <property type="entry name" value="TOPO_IA_2"/>
    <property type="match status" value="1"/>
</dbReference>
<evidence type="ECO:0000256" key="8">
    <source>
        <dbReference type="HAMAP-Rule" id="MF_00952"/>
    </source>
</evidence>
<dbReference type="PRINTS" id="PR00417">
    <property type="entry name" value="PRTPISMRASEI"/>
</dbReference>
<dbReference type="HAMAP" id="MF_00952">
    <property type="entry name" value="Topoisom_1_prok"/>
    <property type="match status" value="1"/>
</dbReference>
<sequence>MIENLVIVESPAKAKTIEKFLGKGFTVKSSFGHIRDLEKKDLGVDIQHNFQPQYEISADKKAIVKELRDAAKEAKTVWLASDEDREGEAIAWHLFEVLKLKPENTKRIVFHEITKDAILYAIEHPREIDKNLVDAQQARRVLDRLVGFEVSPVLWKKVKPSLSAGRVQSVAVKLIVEREREINAFKEQAYYRVTGQFATADKSTLKAEVQERFPSQTDALHYLEACRDAVFTVKEVETKPTVRKPAPPFTTSTLQQEASRKLGLSVSQTMAVAQKLYEQGLITYMRTDSVNLSALAIRTAKEVICETLGEKYSQPRNFATKTKGAQEAHEAIRPTYMNRPAIEGDRNEQQLYDLIYKRTLASQMANAELERTHIDIGLSNHPTPFTAIGEVVKFDGFLRVYRESYDDETEDEHTDLLPAINQGDQLARCIISAQEQYTQHPPRYTEASLVKKMEALGIGRPSTYAPTITTIQNRGYILRESREGVEKPVTTLTLKGNDIKTSTSKKMFGAEKKKLFPSDMGMVVTDFLSAHFQHIMDYNFTAEAEENLDRVAEGKEEWQKMIGEFYTPFHETVESTLKNSERNSGERILGTDPATGETVIVRIGRFGPMAQIGEGENVRYAGLQKGQLLETITLEEALALFKFPRKLGEYEGKEVSVGIGRFGPYIKHNNMFVSLKKGEDEPGTITLETAIQRIEEKRESDRKKVIQSFDNGVQVLNGRFGPYISYNKTNYKIPKTLKAEELTLEKCMELIEKEAPKKEKKPSAKATTASKAKTTTATKTAKTSSTKKTKKESTKESN</sequence>
<evidence type="ECO:0000256" key="7">
    <source>
        <dbReference type="ARBA" id="ARBA00023235"/>
    </source>
</evidence>
<dbReference type="SMART" id="SM00436">
    <property type="entry name" value="TOP1Bc"/>
    <property type="match status" value="1"/>
</dbReference>
<evidence type="ECO:0000256" key="6">
    <source>
        <dbReference type="ARBA" id="ARBA00023125"/>
    </source>
</evidence>
<dbReference type="GO" id="GO:0003917">
    <property type="term" value="F:DNA topoisomerase type I (single strand cut, ATP-independent) activity"/>
    <property type="evidence" value="ECO:0007669"/>
    <property type="project" value="UniProtKB-UniRule"/>
</dbReference>
<dbReference type="NCBIfam" id="TIGR01051">
    <property type="entry name" value="topA_bact"/>
    <property type="match status" value="1"/>
</dbReference>
<dbReference type="Gene3D" id="1.10.460.10">
    <property type="entry name" value="Topoisomerase I, domain 2"/>
    <property type="match status" value="2"/>
</dbReference>
<feature type="region of interest" description="Disordered" evidence="9">
    <location>
        <begin position="753"/>
        <end position="798"/>
    </location>
</feature>
<accession>A0A9D1V0V0</accession>
<evidence type="ECO:0000256" key="1">
    <source>
        <dbReference type="ARBA" id="ARBA00000213"/>
    </source>
</evidence>
<dbReference type="Gene3D" id="2.70.20.10">
    <property type="entry name" value="Topoisomerase I, domain 3"/>
    <property type="match status" value="1"/>
</dbReference>
<dbReference type="InterPro" id="IPR000380">
    <property type="entry name" value="Topo_IA"/>
</dbReference>
<dbReference type="InterPro" id="IPR006171">
    <property type="entry name" value="TOPRIM_dom"/>
</dbReference>
<dbReference type="InterPro" id="IPR034149">
    <property type="entry name" value="TOPRIM_TopoI"/>
</dbReference>
<keyword evidence="4" id="KW-0460">Magnesium</keyword>
<dbReference type="Proteomes" id="UP000824202">
    <property type="component" value="Unassembled WGS sequence"/>
</dbReference>
<dbReference type="CDD" id="cd03363">
    <property type="entry name" value="TOPRIM_TopoIA_TopoI"/>
    <property type="match status" value="1"/>
</dbReference>
<dbReference type="Gene3D" id="1.10.290.10">
    <property type="entry name" value="Topoisomerase I, domain 4"/>
    <property type="match status" value="1"/>
</dbReference>
<keyword evidence="7 8" id="KW-0413">Isomerase</keyword>
<feature type="site" description="Interaction with DNA" evidence="8">
    <location>
        <position position="33"/>
    </location>
</feature>
<dbReference type="Pfam" id="PF01751">
    <property type="entry name" value="Toprim"/>
    <property type="match status" value="1"/>
</dbReference>
<comment type="caution">
    <text evidence="12">The sequence shown here is derived from an EMBL/GenBank/DDBJ whole genome shotgun (WGS) entry which is preliminary data.</text>
</comment>
<dbReference type="PROSITE" id="PS00396">
    <property type="entry name" value="TOPO_IA_1"/>
    <property type="match status" value="1"/>
</dbReference>
<feature type="site" description="Interaction with DNA" evidence="8">
    <location>
        <position position="286"/>
    </location>
</feature>
<dbReference type="PROSITE" id="PS50880">
    <property type="entry name" value="TOPRIM"/>
    <property type="match status" value="1"/>
</dbReference>
<comment type="subunit">
    <text evidence="8">Monomer.</text>
</comment>
<dbReference type="GO" id="GO:0046872">
    <property type="term" value="F:metal ion binding"/>
    <property type="evidence" value="ECO:0007669"/>
    <property type="project" value="UniProtKB-KW"/>
</dbReference>
<feature type="site" description="Interaction with DNA" evidence="8">
    <location>
        <position position="155"/>
    </location>
</feature>
<dbReference type="SMART" id="SM00437">
    <property type="entry name" value="TOP1Ac"/>
    <property type="match status" value="1"/>
</dbReference>
<dbReference type="SUPFAM" id="SSF56712">
    <property type="entry name" value="Prokaryotic type I DNA topoisomerase"/>
    <property type="match status" value="1"/>
</dbReference>
<feature type="domain" description="Toprim" evidence="10">
    <location>
        <begin position="3"/>
        <end position="113"/>
    </location>
</feature>
<comment type="catalytic activity">
    <reaction evidence="1 8">
        <text>ATP-independent breakage of single-stranded DNA, followed by passage and rejoining.</text>
        <dbReference type="EC" id="5.6.2.1"/>
    </reaction>
</comment>
<reference evidence="12" key="2">
    <citation type="submission" date="2021-04" db="EMBL/GenBank/DDBJ databases">
        <authorList>
            <person name="Gilroy R."/>
        </authorList>
    </citation>
    <scope>NUCLEOTIDE SEQUENCE</scope>
    <source>
        <strain evidence="12">23274</strain>
    </source>
</reference>
<dbReference type="InterPro" id="IPR028612">
    <property type="entry name" value="Topoisom_1_IA"/>
</dbReference>
<dbReference type="PANTHER" id="PTHR42785:SF1">
    <property type="entry name" value="DNA TOPOISOMERASE"/>
    <property type="match status" value="1"/>
</dbReference>
<dbReference type="Gene3D" id="3.40.50.140">
    <property type="match status" value="1"/>
</dbReference>
<dbReference type="AlphaFoldDB" id="A0A9D1V0V0"/>
<evidence type="ECO:0000259" key="11">
    <source>
        <dbReference type="PROSITE" id="PS52039"/>
    </source>
</evidence>
<feature type="active site" description="O-(5'-phospho-DNA)-tyrosine intermediate" evidence="8">
    <location>
        <position position="284"/>
    </location>
</feature>
<gene>
    <name evidence="8 12" type="primary">topA</name>
    <name evidence="12" type="ORF">H9863_06035</name>
</gene>
<dbReference type="InterPro" id="IPR013826">
    <property type="entry name" value="Topo_IA_cen_sub3"/>
</dbReference>
<name>A0A9D1V0V0_9BACT</name>